<evidence type="ECO:0000259" key="9">
    <source>
        <dbReference type="PROSITE" id="PS50075"/>
    </source>
</evidence>
<dbReference type="InterPro" id="IPR041068">
    <property type="entry name" value="HTH_51"/>
</dbReference>
<dbReference type="InterPro" id="IPR049552">
    <property type="entry name" value="PKS_DH_N"/>
</dbReference>
<keyword evidence="4" id="KW-0489">Methyltransferase</keyword>
<dbReference type="Pfam" id="PF16073">
    <property type="entry name" value="SAT"/>
    <property type="match status" value="1"/>
</dbReference>
<dbReference type="PROSITE" id="PS50075">
    <property type="entry name" value="CARRIER"/>
    <property type="match status" value="2"/>
</dbReference>
<dbReference type="OrthoDB" id="429813at2759"/>
<dbReference type="Gene3D" id="3.40.47.10">
    <property type="match status" value="1"/>
</dbReference>
<dbReference type="Proteomes" id="UP000481288">
    <property type="component" value="Unassembled WGS sequence"/>
</dbReference>
<dbReference type="Pfam" id="PF02801">
    <property type="entry name" value="Ketoacyl-synt_C"/>
    <property type="match status" value="1"/>
</dbReference>
<dbReference type="InterPro" id="IPR001227">
    <property type="entry name" value="Ac_transferase_dom_sf"/>
</dbReference>
<keyword evidence="6" id="KW-0511">Multifunctional enzyme</keyword>
<feature type="domain" description="Ketosynthase family 3 (KS3)" evidence="10">
    <location>
        <begin position="381"/>
        <end position="797"/>
    </location>
</feature>
<organism evidence="12 13">
    <name type="scientific">Lachnellula cervina</name>
    <dbReference type="NCBI Taxonomy" id="1316786"/>
    <lineage>
        <taxon>Eukaryota</taxon>
        <taxon>Fungi</taxon>
        <taxon>Dikarya</taxon>
        <taxon>Ascomycota</taxon>
        <taxon>Pezizomycotina</taxon>
        <taxon>Leotiomycetes</taxon>
        <taxon>Helotiales</taxon>
        <taxon>Lachnaceae</taxon>
        <taxon>Lachnellula</taxon>
    </lineage>
</organism>
<dbReference type="EMBL" id="QGMG01000080">
    <property type="protein sequence ID" value="TVY57657.1"/>
    <property type="molecule type" value="Genomic_DNA"/>
</dbReference>
<evidence type="ECO:0000256" key="7">
    <source>
        <dbReference type="PROSITE-ProRule" id="PRU01363"/>
    </source>
</evidence>
<feature type="region of interest" description="N-terminal hotdog fold" evidence="7">
    <location>
        <begin position="1274"/>
        <end position="1402"/>
    </location>
</feature>
<dbReference type="Pfam" id="PF14765">
    <property type="entry name" value="PS-DH"/>
    <property type="match status" value="1"/>
</dbReference>
<feature type="domain" description="Carrier" evidence="9">
    <location>
        <begin position="1651"/>
        <end position="1725"/>
    </location>
</feature>
<dbReference type="SUPFAM" id="SSF47336">
    <property type="entry name" value="ACP-like"/>
    <property type="match status" value="2"/>
</dbReference>
<dbReference type="InterPro" id="IPR036736">
    <property type="entry name" value="ACP-like_sf"/>
</dbReference>
<dbReference type="InterPro" id="IPR016035">
    <property type="entry name" value="Acyl_Trfase/lysoPLipase"/>
</dbReference>
<dbReference type="InterPro" id="IPR049900">
    <property type="entry name" value="PKS_mFAS_DH"/>
</dbReference>
<dbReference type="SUPFAM" id="SSF52151">
    <property type="entry name" value="FabD/lysophospholipase-like"/>
    <property type="match status" value="1"/>
</dbReference>
<name>A0A7D8YWV9_9HELO</name>
<dbReference type="InterPro" id="IPR014031">
    <property type="entry name" value="Ketoacyl_synth_C"/>
</dbReference>
<evidence type="ECO:0000256" key="8">
    <source>
        <dbReference type="SAM" id="MobiDB-lite"/>
    </source>
</evidence>
<evidence type="ECO:0000313" key="13">
    <source>
        <dbReference type="Proteomes" id="UP000481288"/>
    </source>
</evidence>
<feature type="region of interest" description="C-terminal hotdog fold" evidence="7">
    <location>
        <begin position="1429"/>
        <end position="1579"/>
    </location>
</feature>
<dbReference type="GO" id="GO:0044550">
    <property type="term" value="P:secondary metabolite biosynthetic process"/>
    <property type="evidence" value="ECO:0007669"/>
    <property type="project" value="TreeGrafter"/>
</dbReference>
<dbReference type="InterPro" id="IPR020841">
    <property type="entry name" value="PKS_Beta-ketoAc_synthase_dom"/>
</dbReference>
<comment type="caution">
    <text evidence="12">The sequence shown here is derived from an EMBL/GenBank/DDBJ whole genome shotgun (WGS) entry which is preliminary data.</text>
</comment>
<dbReference type="InterPro" id="IPR006162">
    <property type="entry name" value="Ppantetheine_attach_site"/>
</dbReference>
<dbReference type="SUPFAM" id="SSF53901">
    <property type="entry name" value="Thiolase-like"/>
    <property type="match status" value="1"/>
</dbReference>
<dbReference type="InterPro" id="IPR016036">
    <property type="entry name" value="Malonyl_transacylase_ACP-bd"/>
</dbReference>
<dbReference type="GO" id="GO:0004312">
    <property type="term" value="F:fatty acid synthase activity"/>
    <property type="evidence" value="ECO:0007669"/>
    <property type="project" value="TreeGrafter"/>
</dbReference>
<dbReference type="Pfam" id="PF00109">
    <property type="entry name" value="ketoacyl-synt"/>
    <property type="match status" value="1"/>
</dbReference>
<dbReference type="InterPro" id="IPR013217">
    <property type="entry name" value="Methyltransf_12"/>
</dbReference>
<feature type="region of interest" description="Disordered" evidence="8">
    <location>
        <begin position="1741"/>
        <end position="1779"/>
    </location>
</feature>
<feature type="active site" description="Proton donor; for dehydratase activity" evidence="7">
    <location>
        <position position="1489"/>
    </location>
</feature>
<feature type="active site" description="Proton acceptor; for dehydratase activity" evidence="7">
    <location>
        <position position="1305"/>
    </location>
</feature>
<dbReference type="PROSITE" id="PS00606">
    <property type="entry name" value="KS3_1"/>
    <property type="match status" value="1"/>
</dbReference>
<dbReference type="GO" id="GO:0006508">
    <property type="term" value="P:proteolysis"/>
    <property type="evidence" value="ECO:0007669"/>
    <property type="project" value="InterPro"/>
</dbReference>
<dbReference type="PROSITE" id="PS00012">
    <property type="entry name" value="PHOSPHOPANTETHEINE"/>
    <property type="match status" value="2"/>
</dbReference>
<dbReference type="InterPro" id="IPR049551">
    <property type="entry name" value="PKS_DH_C"/>
</dbReference>
<accession>A0A7D8YWV9</accession>
<dbReference type="Pfam" id="PF21089">
    <property type="entry name" value="PKS_DH_N"/>
    <property type="match status" value="1"/>
</dbReference>
<dbReference type="Gene3D" id="1.10.1200.10">
    <property type="entry name" value="ACP-like"/>
    <property type="match status" value="2"/>
</dbReference>
<dbReference type="Gene3D" id="3.40.50.150">
    <property type="entry name" value="Vaccinia Virus protein VP39"/>
    <property type="match status" value="1"/>
</dbReference>
<dbReference type="SMART" id="SM00827">
    <property type="entry name" value="PKS_AT"/>
    <property type="match status" value="1"/>
</dbReference>
<dbReference type="InterPro" id="IPR001375">
    <property type="entry name" value="Peptidase_S9_cat"/>
</dbReference>
<sequence length="2624" mass="286266">MADLPSLIAFGSLTTKSSATELEQVRYTLSQHKHLRPVQEAFLRLPELWETLVANDKRLKIVPGQAAAEQLAAWISSKQVIDRSENIICLPLTILRHLCEYSTYIKQTGEQSSILDHANKAGGIQGFCAGLLSALAVAGSKDEEELGFHGALSIRLAFAIGAYVDLDSQENGAASCLALRWKAADGFGTIQKLLQEHSLDSNPAYVSVLRDTSCATITVPLSALSTISAAFVHEGVIVHDTGLAGRYHCRDYKGIPEKILQSCQQHGSIQFGFQSVVRSNTDGEILLHEDATVMAGLRDILLEQSNWRLAISKARATVDGTACVLAFGSDAIPQSISRDSKVQILKPKGHDEQEKIDGDLEKDRLEKEKRQRKENMARYPADSIAIIGLSCKLPGADSPEAFWELLTSGTAMAEPVPDDRWPEAAVPRGKTRKFWGNFMNGIDEFDHRFFKKAPREAASMDPQQRLLLQGAYEAMESAGYFGTGADVRDTNIGCYLGLCAVDYDTNVGSHLPNAFSTMGTLRAFLSGKISHFFGWDGPSLTLDTACSSSAVAIHTACRAIQAGEISQALAGGVSLFTTPYLYENLSAAHFLSPTGATKPFDAKADGYCRGEGLGLVVLKKLSAAVADGDNVLAVIAGSGVNQNDNCVPITVPHVRSQGKLYLRVAELAGVLPHQVSFVEAHGTGTPVGDPIEMDSIRNVFGGSERQHPLVISSVKGNIGHLEGASGVAGLIKAVLQIETRTAARQASFQSLNPKINPLHIDKLMIPTSNVAIQGDFIVGCINNYGAAGSNSTLMIMEPPRQPESALALTAPSKYPILIAANSKASLVAYCLVLSRYCKQQITQTQKQNLLGSIAFHLAQRQNQSLPQVLATTASNLSDLEAQLQRQLVESTATIESRPSCPPVVLVFGGQVRDYVGLSKLFWKNSVLLRSHLDRCNSILRSMGYAGLYPTIFQREPISDVVILHSAVFSLQYASAKAWLDSGLVVKAVLGHSLGQLTALSVSGILSLEDGLKLVTGRASLMKKHWGSEAGSMIAVEANLATISRLSHFPELEIACYNGPSSHVLVGDSTSVDAFQEALSDERLQFKRLAVTNGFHSRFTEPLIEPLQRLTASLHFHKPTIPIETCSDGNSWLEPTAKLVAQHTREPVFFGQAVQRLARTWGACTWLEAGSDSSITGMARRALGSESCRHTFQSISLSKPAALDTLVDATTLLWRKGHSLQFWDFHPLHRQQYEVLRLPSYQFEKNKHWLELITPAPTPAVVAPECMEMTTPEVPQLVRLITQDAQGAIFKIDPQCEEYQRLVAGHVVAGSPLCPATVYIEVAARAWKLLFPAQMASLLGISDLRIDSPLGMALDQTLTMTLHLHSGKAHCWDFSVASQQMGTAQANQVSHAVGLVEVSTESATIDQEFARFERLTGPDAIEALYQDPESESIRGPLLYKLFSRVVEYGGPYRGLKSVAARNGCAVGTVVFQPEHEDEAFASLTRPPTLDSFMQVAGIHANSIYPCPENEVYVFTKLDRLQFGPEFMTAPPSSWIIFSNLTAIGSKELANDIFVFDAHSKRLVVLILGACFHNVRLASLTKVLSRVNAGTSASQGDHVRAPERMLLQPPSDNIFISNPPSRLPLLPDPIPTPVSTSKGESTINAPATQGAYTSIFNDICLLFERVADVPRDNVKGNMSVEDLGVDSLMMLEVISELSTQFSLEIPIEDMVALSDVNCLVSYLLKRRHGSSLSSSTSASSLVASSAPSFSPTPASSETSSPSPIRPSSPEGHNSDVLQQQQGDQLAKLLQEHLELESAPSLEANLAELGLDSLLAIELASDIEKLFAVSVDLYQLDDKSTFRDLLHLAELDRDIFSNANSSTSHDMNRVTLLDHLPNPSPQIPQVVSPIAGLPDVHEAFEAVRLTFDSISKEEGFTDFWRAVYPDQERLVTSYITEAFKQLGCDLSSLPANTPLPKLVVLDKHKHLLERLHKILADGGYVNGHENSGYKRSSKPLKLAASQVLLKEIIAEFPLHASEHRLVDVTGSRLAECLTGKANPLSLLFANKTNRQVLADVYDLAPMCRSATRLLANFLLRAFSSSNKSETFHILEVGGGTGGTSKFLVDFLTRSGVNFTYTFTDISSALVSGVKKSFAGLDCMRYATLDCDEPPPPEFIGKFHALVSTNCIHATHNATTSLANIRKMLRPDNGILALVEFTNGMYWFDLVYGLLDGWWLFGDGRSHALGDIAFWERNILAAGFKSVNWTSGDTPEAKTLQLICGFNSTGGSDGHKHEHQESRLFKRGGVPVETLVWKQVDGLELSADVYYPSEVEKPTALKRPIALLFHGGGHVLFTRKDIHTKHVKTLLARGFLPVSVDYRLCPEVNLAEGPVTDACDALLWARQKLPQLQLARTDIRVDGDRVVAVGWSAGGHLAMTLAYSSKAKNIKPPEAVLAFYCPSNLEDGWWKHPIYPKSIQESPNVEYDMLEGVSEKPISGYIPNTPLGAPMSLKDPRWRIIIHYNWKAQLVPILVGGLPSKSKASASKYDADSWKSLPMPKLEDIQAVSPYAQIVQGKYRTPTFMVHGERDDLIPWQQTRGTIEALQKQGVEAGFAIPRDAGHAFDLWAGEDPRGVGWAAMIEGYDFICRYV</sequence>
<dbReference type="InterPro" id="IPR029063">
    <property type="entry name" value="SAM-dependent_MTases_sf"/>
</dbReference>
<evidence type="ECO:0000256" key="1">
    <source>
        <dbReference type="ARBA" id="ARBA00005179"/>
    </source>
</evidence>
<protein>
    <submittedName>
        <fullName evidence="12">Methylphloroacetophenone synthase</fullName>
    </submittedName>
</protein>
<dbReference type="SUPFAM" id="SSF55048">
    <property type="entry name" value="Probable ACP-binding domain of malonyl-CoA ACP transacylase"/>
    <property type="match status" value="1"/>
</dbReference>
<dbReference type="InterPro" id="IPR032088">
    <property type="entry name" value="SAT"/>
</dbReference>
<dbReference type="Pfam" id="PF08242">
    <property type="entry name" value="Methyltransf_12"/>
    <property type="match status" value="1"/>
</dbReference>
<dbReference type="GO" id="GO:0006633">
    <property type="term" value="P:fatty acid biosynthetic process"/>
    <property type="evidence" value="ECO:0007669"/>
    <property type="project" value="InterPro"/>
</dbReference>
<feature type="domain" description="Carrier" evidence="9">
    <location>
        <begin position="1774"/>
        <end position="1850"/>
    </location>
</feature>
<feature type="compositionally biased region" description="Low complexity" evidence="8">
    <location>
        <begin position="1741"/>
        <end position="1767"/>
    </location>
</feature>
<proteinExistence type="predicted"/>
<evidence type="ECO:0000256" key="2">
    <source>
        <dbReference type="ARBA" id="ARBA00022450"/>
    </source>
</evidence>
<dbReference type="GO" id="GO:0008168">
    <property type="term" value="F:methyltransferase activity"/>
    <property type="evidence" value="ECO:0007669"/>
    <property type="project" value="UniProtKB-KW"/>
</dbReference>
<dbReference type="PROSITE" id="PS52004">
    <property type="entry name" value="KS3_2"/>
    <property type="match status" value="1"/>
</dbReference>
<dbReference type="InterPro" id="IPR029058">
    <property type="entry name" value="AB_hydrolase_fold"/>
</dbReference>
<dbReference type="InterPro" id="IPR050091">
    <property type="entry name" value="PKS_NRPS_Biosynth_Enz"/>
</dbReference>
<keyword evidence="2" id="KW-0596">Phosphopantetheine</keyword>
<dbReference type="CDD" id="cd00833">
    <property type="entry name" value="PKS"/>
    <property type="match status" value="1"/>
</dbReference>
<dbReference type="Gene3D" id="3.30.70.3290">
    <property type="match status" value="1"/>
</dbReference>
<dbReference type="PANTHER" id="PTHR43775">
    <property type="entry name" value="FATTY ACID SYNTHASE"/>
    <property type="match status" value="1"/>
</dbReference>
<evidence type="ECO:0000259" key="11">
    <source>
        <dbReference type="PROSITE" id="PS52019"/>
    </source>
</evidence>
<keyword evidence="5" id="KW-0808">Transferase</keyword>
<evidence type="ECO:0000259" key="10">
    <source>
        <dbReference type="PROSITE" id="PS52004"/>
    </source>
</evidence>
<dbReference type="InterPro" id="IPR014030">
    <property type="entry name" value="Ketoacyl_synth_N"/>
</dbReference>
<dbReference type="SUPFAM" id="SSF53335">
    <property type="entry name" value="S-adenosyl-L-methionine-dependent methyltransferases"/>
    <property type="match status" value="1"/>
</dbReference>
<evidence type="ECO:0000256" key="4">
    <source>
        <dbReference type="ARBA" id="ARBA00022603"/>
    </source>
</evidence>
<dbReference type="Pfam" id="PF18558">
    <property type="entry name" value="HTH_51"/>
    <property type="match status" value="1"/>
</dbReference>
<dbReference type="SUPFAM" id="SSF53474">
    <property type="entry name" value="alpha/beta-Hydrolases"/>
    <property type="match status" value="1"/>
</dbReference>
<keyword evidence="13" id="KW-1185">Reference proteome</keyword>
<dbReference type="Gene3D" id="3.40.50.1820">
    <property type="entry name" value="alpha/beta hydrolase"/>
    <property type="match status" value="1"/>
</dbReference>
<evidence type="ECO:0000256" key="6">
    <source>
        <dbReference type="ARBA" id="ARBA00023268"/>
    </source>
</evidence>
<dbReference type="InterPro" id="IPR013094">
    <property type="entry name" value="AB_hydrolase_3"/>
</dbReference>
<evidence type="ECO:0000256" key="5">
    <source>
        <dbReference type="ARBA" id="ARBA00022679"/>
    </source>
</evidence>
<dbReference type="GO" id="GO:0008236">
    <property type="term" value="F:serine-type peptidase activity"/>
    <property type="evidence" value="ECO:0007669"/>
    <property type="project" value="InterPro"/>
</dbReference>
<reference evidence="12 13" key="1">
    <citation type="submission" date="2018-05" db="EMBL/GenBank/DDBJ databases">
        <title>Whole genome sequencing for identification of molecular markers to develop diagnostic detection tools for the regulated plant pathogen Lachnellula willkommii.</title>
        <authorList>
            <person name="Giroux E."/>
            <person name="Bilodeau G."/>
        </authorList>
    </citation>
    <scope>NUCLEOTIDE SEQUENCE [LARGE SCALE GENOMIC DNA]</scope>
    <source>
        <strain evidence="12 13">CBS 625.97</strain>
    </source>
</reference>
<evidence type="ECO:0000256" key="3">
    <source>
        <dbReference type="ARBA" id="ARBA00022553"/>
    </source>
</evidence>
<keyword evidence="3" id="KW-0597">Phosphoprotein</keyword>
<dbReference type="Gene3D" id="3.10.129.110">
    <property type="entry name" value="Polyketide synthase dehydratase"/>
    <property type="match status" value="1"/>
</dbReference>
<dbReference type="SMART" id="SM00825">
    <property type="entry name" value="PKS_KS"/>
    <property type="match status" value="1"/>
</dbReference>
<gene>
    <name evidence="12" type="primary">mpas_1</name>
    <name evidence="12" type="ORF">LCER1_G002390</name>
</gene>
<dbReference type="GO" id="GO:0004315">
    <property type="term" value="F:3-oxoacyl-[acyl-carrier-protein] synthase activity"/>
    <property type="evidence" value="ECO:0007669"/>
    <property type="project" value="InterPro"/>
</dbReference>
<dbReference type="Gene3D" id="3.40.366.10">
    <property type="entry name" value="Malonyl-Coenzyme A Acyl Carrier Protein, domain 2"/>
    <property type="match status" value="2"/>
</dbReference>
<dbReference type="InterPro" id="IPR018201">
    <property type="entry name" value="Ketoacyl_synth_AS"/>
</dbReference>
<feature type="region of interest" description="Disordered" evidence="8">
    <location>
        <begin position="346"/>
        <end position="374"/>
    </location>
</feature>
<dbReference type="InterPro" id="IPR016039">
    <property type="entry name" value="Thiolase-like"/>
</dbReference>
<dbReference type="InterPro" id="IPR014043">
    <property type="entry name" value="Acyl_transferase_dom"/>
</dbReference>
<evidence type="ECO:0000313" key="12">
    <source>
        <dbReference type="EMBL" id="TVY57657.1"/>
    </source>
</evidence>
<feature type="domain" description="PKS/mFAS DH" evidence="11">
    <location>
        <begin position="1274"/>
        <end position="1579"/>
    </location>
</feature>
<dbReference type="PANTHER" id="PTHR43775:SF21">
    <property type="entry name" value="NON-REDUCING POLYKETIDE SYNTHASE AUSA-RELATED"/>
    <property type="match status" value="1"/>
</dbReference>
<dbReference type="Pfam" id="PF00698">
    <property type="entry name" value="Acyl_transf_1"/>
    <property type="match status" value="1"/>
</dbReference>
<dbReference type="GO" id="GO:0032259">
    <property type="term" value="P:methylation"/>
    <property type="evidence" value="ECO:0007669"/>
    <property type="project" value="UniProtKB-KW"/>
</dbReference>
<dbReference type="Pfam" id="PF07859">
    <property type="entry name" value="Abhydrolase_3"/>
    <property type="match status" value="1"/>
</dbReference>
<dbReference type="InterPro" id="IPR042104">
    <property type="entry name" value="PKS_dehydratase_sf"/>
</dbReference>
<dbReference type="PROSITE" id="PS52019">
    <property type="entry name" value="PKS_MFAS_DH"/>
    <property type="match status" value="1"/>
</dbReference>
<dbReference type="Pfam" id="PF00550">
    <property type="entry name" value="PP-binding"/>
    <property type="match status" value="2"/>
</dbReference>
<dbReference type="InterPro" id="IPR009081">
    <property type="entry name" value="PP-bd_ACP"/>
</dbReference>
<feature type="compositionally biased region" description="Basic and acidic residues" evidence="8">
    <location>
        <begin position="348"/>
        <end position="374"/>
    </location>
</feature>
<dbReference type="Pfam" id="PF00326">
    <property type="entry name" value="Peptidase_S9"/>
    <property type="match status" value="1"/>
</dbReference>
<comment type="pathway">
    <text evidence="1">Secondary metabolite biosynthesis.</text>
</comment>